<dbReference type="Pfam" id="PF05192">
    <property type="entry name" value="MutS_III"/>
    <property type="match status" value="1"/>
</dbReference>
<feature type="domain" description="DNA mismatch repair proteins mutS family" evidence="12">
    <location>
        <begin position="1090"/>
        <end position="1106"/>
    </location>
</feature>
<evidence type="ECO:0000256" key="4">
    <source>
        <dbReference type="ARBA" id="ARBA00022763"/>
    </source>
</evidence>
<keyword evidence="3" id="KW-0547">Nucleotide-binding</keyword>
<dbReference type="GO" id="GO:0005524">
    <property type="term" value="F:ATP binding"/>
    <property type="evidence" value="ECO:0007669"/>
    <property type="project" value="UniProtKB-KW"/>
</dbReference>
<proteinExistence type="inferred from homology"/>
<keyword evidence="5" id="KW-0067">ATP-binding</keyword>
<evidence type="ECO:0000313" key="14">
    <source>
        <dbReference type="Proteomes" id="UP000697127"/>
    </source>
</evidence>
<dbReference type="NCBIfam" id="NF003810">
    <property type="entry name" value="PRK05399.1"/>
    <property type="match status" value="1"/>
</dbReference>
<evidence type="ECO:0000256" key="2">
    <source>
        <dbReference type="ARBA" id="ARBA00006271"/>
    </source>
</evidence>
<dbReference type="InterPro" id="IPR007695">
    <property type="entry name" value="DNA_mismatch_repair_MutS-lik_N"/>
</dbReference>
<feature type="compositionally biased region" description="Low complexity" evidence="11">
    <location>
        <begin position="163"/>
        <end position="172"/>
    </location>
</feature>
<dbReference type="InterPro" id="IPR000432">
    <property type="entry name" value="DNA_mismatch_repair_MutS_C"/>
</dbReference>
<feature type="region of interest" description="Disordered" evidence="11">
    <location>
        <begin position="1938"/>
        <end position="1966"/>
    </location>
</feature>
<evidence type="ECO:0000313" key="13">
    <source>
        <dbReference type="EMBL" id="KAG0687450.1"/>
    </source>
</evidence>
<dbReference type="GO" id="GO:0030983">
    <property type="term" value="F:mismatched DNA binding"/>
    <property type="evidence" value="ECO:0007669"/>
    <property type="project" value="InterPro"/>
</dbReference>
<dbReference type="PANTHER" id="PTHR11361:SF148">
    <property type="entry name" value="DNA MISMATCH REPAIR PROTEIN MSH6"/>
    <property type="match status" value="1"/>
</dbReference>
<gene>
    <name evidence="13" type="primary">MSH6</name>
    <name evidence="13" type="ORF">C6P40_002317</name>
</gene>
<keyword evidence="14" id="KW-1185">Reference proteome</keyword>
<dbReference type="Pfam" id="PF01624">
    <property type="entry name" value="MutS_I"/>
    <property type="match status" value="1"/>
</dbReference>
<feature type="compositionally biased region" description="Acidic residues" evidence="11">
    <location>
        <begin position="138"/>
        <end position="151"/>
    </location>
</feature>
<dbReference type="GO" id="GO:0140664">
    <property type="term" value="F:ATP-dependent DNA damage sensor activity"/>
    <property type="evidence" value="ECO:0007669"/>
    <property type="project" value="InterPro"/>
</dbReference>
<dbReference type="InterPro" id="IPR007861">
    <property type="entry name" value="DNA_mismatch_repair_MutS_clamp"/>
</dbReference>
<organism evidence="13 14">
    <name type="scientific">Pichia californica</name>
    <dbReference type="NCBI Taxonomy" id="460514"/>
    <lineage>
        <taxon>Eukaryota</taxon>
        <taxon>Fungi</taxon>
        <taxon>Dikarya</taxon>
        <taxon>Ascomycota</taxon>
        <taxon>Saccharomycotina</taxon>
        <taxon>Pichiomycetes</taxon>
        <taxon>Pichiales</taxon>
        <taxon>Pichiaceae</taxon>
        <taxon>Pichia</taxon>
    </lineage>
</organism>
<dbReference type="InterPro" id="IPR007860">
    <property type="entry name" value="DNA_mmatch_repair_MutS_con_dom"/>
</dbReference>
<evidence type="ECO:0000256" key="9">
    <source>
        <dbReference type="ARBA" id="ARBA00073548"/>
    </source>
</evidence>
<evidence type="ECO:0000256" key="8">
    <source>
        <dbReference type="ARBA" id="ARBA00023242"/>
    </source>
</evidence>
<name>A0A9P6WHV3_9ASCO</name>
<dbReference type="InterPro" id="IPR036678">
    <property type="entry name" value="MutS_con_dom_sf"/>
</dbReference>
<comment type="subcellular location">
    <subcellularLocation>
        <location evidence="1">Nucleus</location>
    </subcellularLocation>
</comment>
<dbReference type="GO" id="GO:0006298">
    <property type="term" value="P:mismatch repair"/>
    <property type="evidence" value="ECO:0007669"/>
    <property type="project" value="InterPro"/>
</dbReference>
<dbReference type="Pfam" id="PF05190">
    <property type="entry name" value="MutS_IV"/>
    <property type="match status" value="1"/>
</dbReference>
<dbReference type="Pfam" id="PF05188">
    <property type="entry name" value="MutS_II"/>
    <property type="match status" value="1"/>
</dbReference>
<dbReference type="Gene3D" id="3.30.420.110">
    <property type="entry name" value="MutS, connector domain"/>
    <property type="match status" value="1"/>
</dbReference>
<evidence type="ECO:0000256" key="5">
    <source>
        <dbReference type="ARBA" id="ARBA00022840"/>
    </source>
</evidence>
<dbReference type="SUPFAM" id="SSF55271">
    <property type="entry name" value="DNA repair protein MutS, domain I"/>
    <property type="match status" value="1"/>
</dbReference>
<dbReference type="InterPro" id="IPR036187">
    <property type="entry name" value="DNA_mismatch_repair_MutS_sf"/>
</dbReference>
<feature type="compositionally biased region" description="Polar residues" evidence="11">
    <location>
        <begin position="52"/>
        <end position="68"/>
    </location>
</feature>
<comment type="caution">
    <text evidence="13">The sequence shown here is derived from an EMBL/GenBank/DDBJ whole genome shotgun (WGS) entry which is preliminary data.</text>
</comment>
<dbReference type="Pfam" id="PF00488">
    <property type="entry name" value="MutS_V"/>
    <property type="match status" value="1"/>
</dbReference>
<dbReference type="InterPro" id="IPR057927">
    <property type="entry name" value="RAD24-like_helical"/>
</dbReference>
<keyword evidence="7" id="KW-0234">DNA repair</keyword>
<dbReference type="Pfam" id="PF03215">
    <property type="entry name" value="Rad17"/>
    <property type="match status" value="1"/>
</dbReference>
<feature type="compositionally biased region" description="Basic and acidic residues" evidence="11">
    <location>
        <begin position="118"/>
        <end position="137"/>
    </location>
</feature>
<keyword evidence="6" id="KW-0238">DNA-binding</keyword>
<dbReference type="Gene3D" id="3.40.50.300">
    <property type="entry name" value="P-loop containing nucleotide triphosphate hydrolases"/>
    <property type="match status" value="2"/>
</dbReference>
<evidence type="ECO:0000256" key="11">
    <source>
        <dbReference type="SAM" id="MobiDB-lite"/>
    </source>
</evidence>
<evidence type="ECO:0000256" key="6">
    <source>
        <dbReference type="ARBA" id="ARBA00023125"/>
    </source>
</evidence>
<dbReference type="PANTHER" id="PTHR11361">
    <property type="entry name" value="DNA MISMATCH REPAIR PROTEIN MUTS FAMILY MEMBER"/>
    <property type="match status" value="1"/>
</dbReference>
<dbReference type="FunFam" id="3.40.1170.10:FF:000002">
    <property type="entry name" value="DNA mismatch repair protein"/>
    <property type="match status" value="1"/>
</dbReference>
<dbReference type="FunFam" id="3.40.50.300:FF:000771">
    <property type="entry name" value="DNA mismatch repair protein"/>
    <property type="match status" value="1"/>
</dbReference>
<dbReference type="InterPro" id="IPR007696">
    <property type="entry name" value="DNA_mismatch_repair_MutS_core"/>
</dbReference>
<dbReference type="Gene3D" id="1.10.1420.10">
    <property type="match status" value="2"/>
</dbReference>
<reference evidence="13" key="1">
    <citation type="submission" date="2020-11" db="EMBL/GenBank/DDBJ databases">
        <title>Kefir isolates.</title>
        <authorList>
            <person name="Marcisauskas S."/>
            <person name="Kim Y."/>
            <person name="Blasche S."/>
        </authorList>
    </citation>
    <scope>NUCLEOTIDE SEQUENCE</scope>
    <source>
        <strain evidence="13">Olga-1</strain>
    </source>
</reference>
<evidence type="ECO:0000256" key="7">
    <source>
        <dbReference type="ARBA" id="ARBA00023204"/>
    </source>
</evidence>
<dbReference type="SUPFAM" id="SSF52540">
    <property type="entry name" value="P-loop containing nucleoside triphosphate hydrolases"/>
    <property type="match status" value="2"/>
</dbReference>
<dbReference type="SUPFAM" id="SSF48334">
    <property type="entry name" value="DNA repair protein MutS, domain III"/>
    <property type="match status" value="1"/>
</dbReference>
<dbReference type="Proteomes" id="UP000697127">
    <property type="component" value="Unassembled WGS sequence"/>
</dbReference>
<protein>
    <recommendedName>
        <fullName evidence="9">DNA mismatch repair protein MSH6</fullName>
    </recommendedName>
    <alternativeName>
        <fullName evidence="10">DNA mismatch repair protein Msh6</fullName>
    </alternativeName>
</protein>
<dbReference type="SMART" id="SM00534">
    <property type="entry name" value="MUTSac"/>
    <property type="match status" value="1"/>
</dbReference>
<sequence>MVAEAKKMKQASLMSFFGKKPQTLVTAKPKQGFEDNNIPITTTKSHPVDSITPDNSSNDIPIQSSYTSRKSENKKIEKKHKVPETPKSLKRTSTKDFDLEDEESKENSTFKLSKCKPSMKEESKEMEVDIENPHTEKEDNDNDEDEDEDEDEKIKVNPKNNIPSSPVTTSVSRRSRKVNYSEISDEEDDDEEEELKPKKKRKVIAWDDADDEDFEMNEVKKNVNFSDDDFSDDDLEKLSQNKTSIKEELIELNDKTTADDSDNEDIVKDIKPIKQAPKRTNLAYVLSSRSKQVSPNSILSSSLTPQKKFNKENEERYQWLINMKDADGHLESDPDYDPRTLFIPQSAWLKFTAFEKQYWSIKSKMWDTIVFFKKGKFFELYEKDADVAHSKFDLKLAGTGRANMRLAGIPEMSFDLWTKRFIDAGYKVAKVDQKESLLAKEIREKNGTSKDSKESKVIQRELSYVLTCGTLIDENLLDDEMSKYCFAIKESVDYENNSKTFGICFVDVSTGNFQILQFVDDFECSKLETLLSQINPMEVLLPKNELDSLTLRIIKFNSNPNASFNFIKPEEEFWDHEKTVDELSKFNTSHELKTPEILKKYYENEKFLAFSSFGAIFWYLRSLKLDENIVSMGNFTEYDPFSKKLLNSSMRLDGVTLQNLEIFNNSFDQSDRGTLFKILNKGLTPFGKRTFKSWVIHPLLNKSAIDQRLDSVELLLNDGDLKYLIESKLKKVVDVERMLTRIHSKILKAKDFVKVIESFEIISELMNGLNNYGVDNLKGLLNTLVTNFPILELDDLLENWNDKFDKDLAINEDLIVPKKGVDEEFDESNSKIIALEEKLESILKDYKSEFKCNEICYKDSGKEIYLIEIPIKINNKIPRNWQQMASTAKCKRYWSPEVKTVVKELMELKELHKIICLNLKDRIYENFDKSYDKCMKIVSSVGKIDCLVSLTRASEALGYPSCRPEIVENKYSFLDFKQLRHPCFMPGSGILNSKDFIPNDISLGLNNENSMGLLTGANAAGKSTLLRMTCIATIMAQIGCFLPADSAKLTPIDSIMTRLGANDNIMQGKSTFYVELLETKKMLDTATPRSLIILDELGRGGSSSDGFAIAEAVLHHFATHVQSIGFFATHYANLGQSFINHPKIIPLRMSILVDAKSKKITFLYKLEKGQSNGSFGMHVATMCGIPSEIVENAEIAAKKWEHTSKLNKSNLSSLSNIPLGLESDFSWLSQRKIINTPSFGEFIEKESLRSIFNDGSTIDSLDHSEESQIATQEEYLENEHDSSSDNDSNSKLSISPIKILRESQKKRKYESSQKLDNLGLLSFQIVNLKNNSQIQSNTKLTTSKNETIKRRKIEDEPLNKDTWVNESRPMTIDDLSIHKRKIEDLKKNIDDLIYNKVNDRILIVSGPSGSGKSTAVKLIANMFMKEKIRKLKDNMIGSEISDFIGSNNSPFNDIVDEYIVEFNILKDSQKSNSSVIYFNEFLDQCKMLTGLNEKCIIIEELPNIFHKETHYEFQKAIKNWIDSSSEINLPPLIICITEFDIENDLDWNNGTSFTIDNVVKVETVLGFKLMQYENSGWTRIKFNKVAKTFLKKALNRVLSLESIKKNKVIDKKVEGLSGLGDLRNAINTLEFWYKFQYDESKFDKDYEKESISGKETGLDIFHTIGKIIHGTKHEDIEFEDFQKRHNFKINTGQVKSDIITVDNVSNEVMSHLTRFNLCCLENYNVINPPVCNELNELMNVLSLSDDIMKRSSISNSYNSSVLQNVSFYDCLGLRYYCEILKKKKNINASLENGRKKIMFSRDSKLRKKIQDINREILEFKNRRTNIMIQMKNYSHLNSVECVLIDGYYKSNLMSSFKFRYKQHIRGVGSSNFRGERIGGKFMNSITADDEFHADEDVGSENDEEGVKNRGVVTEEMTKQLERDYFGVSKNVIENDVNFGENGEGDFSDGEFESDPLEWSDEDNGDNSVRDIKVAIDDDNDDVFSDDSAVLENFF</sequence>
<dbReference type="InterPro" id="IPR016151">
    <property type="entry name" value="DNA_mismatch_repair_MutS_N"/>
</dbReference>
<keyword evidence="8" id="KW-0539">Nucleus</keyword>
<dbReference type="InterPro" id="IPR027417">
    <property type="entry name" value="P-loop_NTPase"/>
</dbReference>
<dbReference type="EMBL" id="PUHW01000259">
    <property type="protein sequence ID" value="KAG0687450.1"/>
    <property type="molecule type" value="Genomic_DNA"/>
</dbReference>
<accession>A0A9P6WHV3</accession>
<evidence type="ECO:0000259" key="12">
    <source>
        <dbReference type="PROSITE" id="PS00486"/>
    </source>
</evidence>
<evidence type="ECO:0000256" key="3">
    <source>
        <dbReference type="ARBA" id="ARBA00022741"/>
    </source>
</evidence>
<dbReference type="SMART" id="SM00533">
    <property type="entry name" value="MUTSd"/>
    <property type="match status" value="1"/>
</dbReference>
<comment type="similarity">
    <text evidence="2">Belongs to the DNA mismatch repair MutS family.</text>
</comment>
<dbReference type="PROSITE" id="PS00486">
    <property type="entry name" value="DNA_MISMATCH_REPAIR_2"/>
    <property type="match status" value="1"/>
</dbReference>
<dbReference type="InterPro" id="IPR045076">
    <property type="entry name" value="MutS"/>
</dbReference>
<feature type="compositionally biased region" description="Acidic residues" evidence="11">
    <location>
        <begin position="1942"/>
        <end position="1964"/>
    </location>
</feature>
<keyword evidence="4" id="KW-0227">DNA damage</keyword>
<feature type="region of interest" description="Disordered" evidence="11">
    <location>
        <begin position="20"/>
        <end position="200"/>
    </location>
</feature>
<dbReference type="SUPFAM" id="SSF53150">
    <property type="entry name" value="DNA repair protein MutS, domain II"/>
    <property type="match status" value="1"/>
</dbReference>
<dbReference type="Pfam" id="PF25812">
    <property type="entry name" value="RAD24_helical"/>
    <property type="match status" value="1"/>
</dbReference>
<evidence type="ECO:0000256" key="10">
    <source>
        <dbReference type="ARBA" id="ARBA00073775"/>
    </source>
</evidence>
<evidence type="ECO:0000256" key="1">
    <source>
        <dbReference type="ARBA" id="ARBA00004123"/>
    </source>
</evidence>
<dbReference type="FunFam" id="1.10.1420.10:FF:000019">
    <property type="entry name" value="DNA mismatch repair protein"/>
    <property type="match status" value="1"/>
</dbReference>
<dbReference type="GO" id="GO:0032301">
    <property type="term" value="C:MutSalpha complex"/>
    <property type="evidence" value="ECO:0007669"/>
    <property type="project" value="TreeGrafter"/>
</dbReference>
<feature type="compositionally biased region" description="Acidic residues" evidence="11">
    <location>
        <begin position="183"/>
        <end position="194"/>
    </location>
</feature>
<dbReference type="GO" id="GO:0016887">
    <property type="term" value="F:ATP hydrolysis activity"/>
    <property type="evidence" value="ECO:0007669"/>
    <property type="project" value="UniProtKB-ARBA"/>
</dbReference>
<dbReference type="Gene3D" id="3.40.1170.10">
    <property type="entry name" value="DNA repair protein MutS, domain I"/>
    <property type="match status" value="1"/>
</dbReference>